<sequence>MHLHNLYGLKKMFQMTHEKISHLRLASQKLDKTSASSPQEIVRHLGAMQAQDYAMAKWAIGSRCDSTEKQIEEAINSGKIIRTHILRPTWHFVAADDIHWMLDVSGPQVKRMILAETKKYSCDEKEFDKINSAIEKILAGNNHLTREEIIQELTIKKFSGDYKLSPVLIMMYAELDGVVCNGKMKGKQMTYALLEERVPKPQSRLTKEEGLAKLAKRYFESHGPATLLDFSWWSGFSVTTCKNIINATELQLNSFTIDNQTYWFGKEYSNTDKFRESVHFLAAFDEYLISYKNRESSILLEHQPKAFTKNGIFKPTIVENGKVIGTWKRTIKKDHVKIETDFFNETESHKKEVLFEGIKSFEKYLETKIAIE</sequence>
<comment type="caution">
    <text evidence="1">The sequence shown here is derived from an EMBL/GenBank/DDBJ whole genome shotgun (WGS) entry which is preliminary data.</text>
</comment>
<evidence type="ECO:0000313" key="1">
    <source>
        <dbReference type="EMBL" id="GGF27358.1"/>
    </source>
</evidence>
<dbReference type="PANTHER" id="PTHR38479:SF2">
    <property type="entry name" value="WINGED HELIX DNA-BINDING DOMAIN-CONTAINING PROTEIN"/>
    <property type="match status" value="1"/>
</dbReference>
<accession>A0ABQ1UUE7</accession>
<dbReference type="PANTHER" id="PTHR38479">
    <property type="entry name" value="LMO0824 PROTEIN"/>
    <property type="match status" value="1"/>
</dbReference>
<keyword evidence="2" id="KW-1185">Reference proteome</keyword>
<dbReference type="Proteomes" id="UP000655016">
    <property type="component" value="Unassembled WGS sequence"/>
</dbReference>
<dbReference type="InterPro" id="IPR009351">
    <property type="entry name" value="AlkZ-like"/>
</dbReference>
<protein>
    <recommendedName>
        <fullName evidence="3">Winged helix DNA-binding domain-containing protein</fullName>
    </recommendedName>
</protein>
<evidence type="ECO:0008006" key="3">
    <source>
        <dbReference type="Google" id="ProtNLM"/>
    </source>
</evidence>
<dbReference type="Pfam" id="PF06224">
    <property type="entry name" value="AlkZ-like"/>
    <property type="match status" value="1"/>
</dbReference>
<dbReference type="EMBL" id="BMKP01000012">
    <property type="protein sequence ID" value="GGF27358.1"/>
    <property type="molecule type" value="Genomic_DNA"/>
</dbReference>
<reference evidence="2" key="1">
    <citation type="journal article" date="2019" name="Int. J. Syst. Evol. Microbiol.">
        <title>The Global Catalogue of Microorganisms (GCM) 10K type strain sequencing project: providing services to taxonomists for standard genome sequencing and annotation.</title>
        <authorList>
            <consortium name="The Broad Institute Genomics Platform"/>
            <consortium name="The Broad Institute Genome Sequencing Center for Infectious Disease"/>
            <person name="Wu L."/>
            <person name="Ma J."/>
        </authorList>
    </citation>
    <scope>NUCLEOTIDE SEQUENCE [LARGE SCALE GENOMIC DNA]</scope>
    <source>
        <strain evidence="2">CGMCC 1.16060</strain>
    </source>
</reference>
<name>A0ABQ1UUE7_9FLAO</name>
<organism evidence="1 2">
    <name type="scientific">Flavobacterium limi</name>
    <dbReference type="NCBI Taxonomy" id="2045105"/>
    <lineage>
        <taxon>Bacteria</taxon>
        <taxon>Pseudomonadati</taxon>
        <taxon>Bacteroidota</taxon>
        <taxon>Flavobacteriia</taxon>
        <taxon>Flavobacteriales</taxon>
        <taxon>Flavobacteriaceae</taxon>
        <taxon>Flavobacterium</taxon>
    </lineage>
</organism>
<proteinExistence type="predicted"/>
<evidence type="ECO:0000313" key="2">
    <source>
        <dbReference type="Proteomes" id="UP000655016"/>
    </source>
</evidence>
<gene>
    <name evidence="1" type="ORF">GCM10011518_40890</name>
</gene>